<dbReference type="Pfam" id="PF02384">
    <property type="entry name" value="N6_Mtase"/>
    <property type="match status" value="1"/>
</dbReference>
<dbReference type="RefSeq" id="WP_010581559.1">
    <property type="nucleotide sequence ID" value="NZ_AHYZ01000215.1"/>
</dbReference>
<gene>
    <name evidence="10" type="ORF">FD21_GL002151</name>
</gene>
<dbReference type="PATRIC" id="fig|1133569.4.peg.2317"/>
<feature type="domain" description="N6 adenine-specific DNA methyltransferase N-terminal" evidence="9">
    <location>
        <begin position="11"/>
        <end position="167"/>
    </location>
</feature>
<dbReference type="InterPro" id="IPR003356">
    <property type="entry name" value="DNA_methylase_A-5"/>
</dbReference>
<evidence type="ECO:0000259" key="9">
    <source>
        <dbReference type="Pfam" id="PF12161"/>
    </source>
</evidence>
<evidence type="ECO:0000256" key="5">
    <source>
        <dbReference type="ARBA" id="ARBA00022691"/>
    </source>
</evidence>
<dbReference type="PANTHER" id="PTHR42933:SF1">
    <property type="entry name" value="SITE-SPECIFIC DNA-METHYLTRANSFERASE (ADENINE-SPECIFIC)"/>
    <property type="match status" value="1"/>
</dbReference>
<dbReference type="InterPro" id="IPR022749">
    <property type="entry name" value="D12N6_MeTrfase_N"/>
</dbReference>
<dbReference type="NCBIfam" id="TIGR00497">
    <property type="entry name" value="hsdM"/>
    <property type="match status" value="1"/>
</dbReference>
<protein>
    <recommendedName>
        <fullName evidence="2">site-specific DNA-methyltransferase (adenine-specific)</fullName>
        <ecNumber evidence="2">2.1.1.72</ecNumber>
    </recommendedName>
</protein>
<evidence type="ECO:0000256" key="3">
    <source>
        <dbReference type="ARBA" id="ARBA00022603"/>
    </source>
</evidence>
<organism evidence="10 11">
    <name type="scientific">Liquorilactobacillus vini DSM 20605</name>
    <dbReference type="NCBI Taxonomy" id="1133569"/>
    <lineage>
        <taxon>Bacteria</taxon>
        <taxon>Bacillati</taxon>
        <taxon>Bacillota</taxon>
        <taxon>Bacilli</taxon>
        <taxon>Lactobacillales</taxon>
        <taxon>Lactobacillaceae</taxon>
        <taxon>Liquorilactobacillus</taxon>
    </lineage>
</organism>
<sequence length="545" mass="62038">MPEKSSQAKSLESALWNAADVLRGKMDASEYKNYLLGMIFYRFLSEKTLDAFEEWSGESENIAAAYKKYMQPGFKIEGIEMKEPATNYLKNALGYFIKPEALYGSLIEKIRKHTFALDDLSQALHDLERSTQNLRSAQDFSGLFDDVDLSSNKLGSSLQQRNQAISDTMLALNEVDLTEHNGDVLGDAYEYLIAQFASDAGKKAGEFYTPHEVSDIIAQIVTYQRDKGDNQIRTIYDPAVGSGSLLLTVGQHVDNPKLISYHGQELNTTTYNLARMNLMLHGVSYDDMHLHNGDTLSKDWPTDEPYLFDAVVMNPPYSAHWDNSEKRLSDPRFRDYGVLPPKSKADFAFLLHGFYHLQENGTMGIVLPHGVLFRGAKEGKIRQKLIEDNHIDAIIGLPANIFHSTSIPTLIMILKKHKHNDNVLFIDASRDFEKNKNQNIIRPQDIARIVKTYKERKDVDKYAHVATLAEIKENDYNLNIPRYVDNFEPEPDIDLVKVATDLQEVDKKIAENKKQLLDMMDELTGTDEKSAKQLDQFKKLMRELI</sequence>
<dbReference type="InterPro" id="IPR038333">
    <property type="entry name" value="T1MK-like_N_sf"/>
</dbReference>
<keyword evidence="5" id="KW-0949">S-adenosyl-L-methionine</keyword>
<dbReference type="eggNOG" id="COG0286">
    <property type="taxonomic scope" value="Bacteria"/>
</dbReference>
<name>A0A0R2C701_9LACO</name>
<keyword evidence="11" id="KW-1185">Reference proteome</keyword>
<dbReference type="GO" id="GO:0008170">
    <property type="term" value="F:N-methyltransferase activity"/>
    <property type="evidence" value="ECO:0007669"/>
    <property type="project" value="InterPro"/>
</dbReference>
<proteinExistence type="inferred from homology"/>
<dbReference type="Pfam" id="PF12161">
    <property type="entry name" value="HsdM_N"/>
    <property type="match status" value="1"/>
</dbReference>
<dbReference type="GO" id="GO:0003677">
    <property type="term" value="F:DNA binding"/>
    <property type="evidence" value="ECO:0007669"/>
    <property type="project" value="InterPro"/>
</dbReference>
<keyword evidence="3" id="KW-0489">Methyltransferase</keyword>
<dbReference type="EMBL" id="AYYX01000091">
    <property type="protein sequence ID" value="KRM84169.1"/>
    <property type="molecule type" value="Genomic_DNA"/>
</dbReference>
<comment type="caution">
    <text evidence="10">The sequence shown here is derived from an EMBL/GenBank/DDBJ whole genome shotgun (WGS) entry which is preliminary data.</text>
</comment>
<comment type="similarity">
    <text evidence="1">Belongs to the N(4)/N(6)-methyltransferase family.</text>
</comment>
<dbReference type="InterPro" id="IPR029063">
    <property type="entry name" value="SAM-dependent_MTases_sf"/>
</dbReference>
<dbReference type="EC" id="2.1.1.72" evidence="2"/>
<dbReference type="InterPro" id="IPR051537">
    <property type="entry name" value="DNA_Adenine_Mtase"/>
</dbReference>
<dbReference type="PANTHER" id="PTHR42933">
    <property type="entry name" value="SLR6095 PROTEIN"/>
    <property type="match status" value="1"/>
</dbReference>
<keyword evidence="6" id="KW-0680">Restriction system</keyword>
<evidence type="ECO:0000313" key="11">
    <source>
        <dbReference type="Proteomes" id="UP000051576"/>
    </source>
</evidence>
<evidence type="ECO:0000256" key="6">
    <source>
        <dbReference type="ARBA" id="ARBA00022747"/>
    </source>
</evidence>
<accession>A0A0R2C701</accession>
<dbReference type="OrthoDB" id="9814572at2"/>
<dbReference type="AlphaFoldDB" id="A0A0R2C701"/>
<dbReference type="InterPro" id="IPR004546">
    <property type="entry name" value="Restrct_endonuc_T1M"/>
</dbReference>
<dbReference type="GO" id="GO:0009307">
    <property type="term" value="P:DNA restriction-modification system"/>
    <property type="evidence" value="ECO:0007669"/>
    <property type="project" value="UniProtKB-KW"/>
</dbReference>
<keyword evidence="4" id="KW-0808">Transferase</keyword>
<dbReference type="GO" id="GO:0032259">
    <property type="term" value="P:methylation"/>
    <property type="evidence" value="ECO:0007669"/>
    <property type="project" value="UniProtKB-KW"/>
</dbReference>
<evidence type="ECO:0000256" key="7">
    <source>
        <dbReference type="ARBA" id="ARBA00047942"/>
    </source>
</evidence>
<dbReference type="SUPFAM" id="SSF53335">
    <property type="entry name" value="S-adenosyl-L-methionine-dependent methyltransferases"/>
    <property type="match status" value="1"/>
</dbReference>
<dbReference type="PRINTS" id="PR00507">
    <property type="entry name" value="N12N6MTFRASE"/>
</dbReference>
<dbReference type="Gene3D" id="3.40.50.150">
    <property type="entry name" value="Vaccinia Virus protein VP39"/>
    <property type="match status" value="1"/>
</dbReference>
<reference evidence="10 11" key="1">
    <citation type="journal article" date="2015" name="Genome Announc.">
        <title>Expanding the biotechnology potential of lactobacilli through comparative genomics of 213 strains and associated genera.</title>
        <authorList>
            <person name="Sun Z."/>
            <person name="Harris H.M."/>
            <person name="McCann A."/>
            <person name="Guo C."/>
            <person name="Argimon S."/>
            <person name="Zhang W."/>
            <person name="Yang X."/>
            <person name="Jeffery I.B."/>
            <person name="Cooney J.C."/>
            <person name="Kagawa T.F."/>
            <person name="Liu W."/>
            <person name="Song Y."/>
            <person name="Salvetti E."/>
            <person name="Wrobel A."/>
            <person name="Rasinkangas P."/>
            <person name="Parkhill J."/>
            <person name="Rea M.C."/>
            <person name="O'Sullivan O."/>
            <person name="Ritari J."/>
            <person name="Douillard F.P."/>
            <person name="Paul Ross R."/>
            <person name="Yang R."/>
            <person name="Briner A.E."/>
            <person name="Felis G.E."/>
            <person name="de Vos W.M."/>
            <person name="Barrangou R."/>
            <person name="Klaenhammer T.R."/>
            <person name="Caufield P.W."/>
            <person name="Cui Y."/>
            <person name="Zhang H."/>
            <person name="O'Toole P.W."/>
        </authorList>
    </citation>
    <scope>NUCLEOTIDE SEQUENCE [LARGE SCALE GENOMIC DNA]</scope>
    <source>
        <strain evidence="10 11">DSM 20605</strain>
    </source>
</reference>
<evidence type="ECO:0000256" key="1">
    <source>
        <dbReference type="ARBA" id="ARBA00006594"/>
    </source>
</evidence>
<comment type="catalytic activity">
    <reaction evidence="7">
        <text>a 2'-deoxyadenosine in DNA + S-adenosyl-L-methionine = an N(6)-methyl-2'-deoxyadenosine in DNA + S-adenosyl-L-homocysteine + H(+)</text>
        <dbReference type="Rhea" id="RHEA:15197"/>
        <dbReference type="Rhea" id="RHEA-COMP:12418"/>
        <dbReference type="Rhea" id="RHEA-COMP:12419"/>
        <dbReference type="ChEBI" id="CHEBI:15378"/>
        <dbReference type="ChEBI" id="CHEBI:57856"/>
        <dbReference type="ChEBI" id="CHEBI:59789"/>
        <dbReference type="ChEBI" id="CHEBI:90615"/>
        <dbReference type="ChEBI" id="CHEBI:90616"/>
        <dbReference type="EC" id="2.1.1.72"/>
    </reaction>
</comment>
<dbReference type="Proteomes" id="UP000051576">
    <property type="component" value="Unassembled WGS sequence"/>
</dbReference>
<evidence type="ECO:0000259" key="8">
    <source>
        <dbReference type="Pfam" id="PF02384"/>
    </source>
</evidence>
<evidence type="ECO:0000256" key="2">
    <source>
        <dbReference type="ARBA" id="ARBA00011900"/>
    </source>
</evidence>
<dbReference type="Gene3D" id="1.20.1260.30">
    <property type="match status" value="1"/>
</dbReference>
<dbReference type="PROSITE" id="PS00092">
    <property type="entry name" value="N6_MTASE"/>
    <property type="match status" value="1"/>
</dbReference>
<evidence type="ECO:0000256" key="4">
    <source>
        <dbReference type="ARBA" id="ARBA00022679"/>
    </source>
</evidence>
<dbReference type="InterPro" id="IPR002052">
    <property type="entry name" value="DNA_methylase_N6_adenine_CS"/>
</dbReference>
<evidence type="ECO:0000313" key="10">
    <source>
        <dbReference type="EMBL" id="KRM84169.1"/>
    </source>
</evidence>
<dbReference type="STRING" id="1133569.FD21_GL002151"/>
<feature type="domain" description="DNA methylase adenine-specific" evidence="8">
    <location>
        <begin position="182"/>
        <end position="488"/>
    </location>
</feature>
<dbReference type="GO" id="GO:0009007">
    <property type="term" value="F:site-specific DNA-methyltransferase (adenine-specific) activity"/>
    <property type="evidence" value="ECO:0007669"/>
    <property type="project" value="UniProtKB-EC"/>
</dbReference>